<dbReference type="InterPro" id="IPR000262">
    <property type="entry name" value="FMN-dep_DH"/>
</dbReference>
<dbReference type="PANTHER" id="PTHR10578">
    <property type="entry name" value="S -2-HYDROXY-ACID OXIDASE-RELATED"/>
    <property type="match status" value="1"/>
</dbReference>
<dbReference type="Gene3D" id="3.20.20.70">
    <property type="entry name" value="Aldolase class I"/>
    <property type="match status" value="1"/>
</dbReference>
<evidence type="ECO:0000313" key="5">
    <source>
        <dbReference type="EMBL" id="OJJ54428.1"/>
    </source>
</evidence>
<dbReference type="Gene3D" id="3.10.120.10">
    <property type="entry name" value="Cytochrome b5-like heme/steroid binding domain"/>
    <property type="match status" value="1"/>
</dbReference>
<dbReference type="SUPFAM" id="SSF55856">
    <property type="entry name" value="Cytochrome b5-like heme/steroid binding domain"/>
    <property type="match status" value="1"/>
</dbReference>
<dbReference type="Proteomes" id="UP000184356">
    <property type="component" value="Unassembled WGS sequence"/>
</dbReference>
<dbReference type="InterPro" id="IPR036400">
    <property type="entry name" value="Cyt_B5-like_heme/steroid_sf"/>
</dbReference>
<comment type="cofactor">
    <cofactor evidence="1">
        <name>FMN</name>
        <dbReference type="ChEBI" id="CHEBI:58210"/>
    </cofactor>
</comment>
<dbReference type="InterPro" id="IPR001199">
    <property type="entry name" value="Cyt_B5-like_heme/steroid-bd"/>
</dbReference>
<reference evidence="6" key="1">
    <citation type="journal article" date="2017" name="Genome Biol.">
        <title>Comparative genomics reveals high biological diversity and specific adaptations in the industrially and medically important fungal genus Aspergillus.</title>
        <authorList>
            <person name="de Vries R.P."/>
            <person name="Riley R."/>
            <person name="Wiebenga A."/>
            <person name="Aguilar-Osorio G."/>
            <person name="Amillis S."/>
            <person name="Uchima C.A."/>
            <person name="Anderluh G."/>
            <person name="Asadollahi M."/>
            <person name="Askin M."/>
            <person name="Barry K."/>
            <person name="Battaglia E."/>
            <person name="Bayram O."/>
            <person name="Benocci T."/>
            <person name="Braus-Stromeyer S.A."/>
            <person name="Caldana C."/>
            <person name="Canovas D."/>
            <person name="Cerqueira G.C."/>
            <person name="Chen F."/>
            <person name="Chen W."/>
            <person name="Choi C."/>
            <person name="Clum A."/>
            <person name="Dos Santos R.A."/>
            <person name="Damasio A.R."/>
            <person name="Diallinas G."/>
            <person name="Emri T."/>
            <person name="Fekete E."/>
            <person name="Flipphi M."/>
            <person name="Freyberg S."/>
            <person name="Gallo A."/>
            <person name="Gournas C."/>
            <person name="Habgood R."/>
            <person name="Hainaut M."/>
            <person name="Harispe M.L."/>
            <person name="Henrissat B."/>
            <person name="Hilden K.S."/>
            <person name="Hope R."/>
            <person name="Hossain A."/>
            <person name="Karabika E."/>
            <person name="Karaffa L."/>
            <person name="Karanyi Z."/>
            <person name="Krasevec N."/>
            <person name="Kuo A."/>
            <person name="Kusch H."/>
            <person name="LaButti K."/>
            <person name="Lagendijk E.L."/>
            <person name="Lapidus A."/>
            <person name="Levasseur A."/>
            <person name="Lindquist E."/>
            <person name="Lipzen A."/>
            <person name="Logrieco A.F."/>
            <person name="MacCabe A."/>
            <person name="Maekelae M.R."/>
            <person name="Malavazi I."/>
            <person name="Melin P."/>
            <person name="Meyer V."/>
            <person name="Mielnichuk N."/>
            <person name="Miskei M."/>
            <person name="Molnar A.P."/>
            <person name="Mule G."/>
            <person name="Ngan C.Y."/>
            <person name="Orejas M."/>
            <person name="Orosz E."/>
            <person name="Ouedraogo J.P."/>
            <person name="Overkamp K.M."/>
            <person name="Park H.-S."/>
            <person name="Perrone G."/>
            <person name="Piumi F."/>
            <person name="Punt P.J."/>
            <person name="Ram A.F."/>
            <person name="Ramon A."/>
            <person name="Rauscher S."/>
            <person name="Record E."/>
            <person name="Riano-Pachon D.M."/>
            <person name="Robert V."/>
            <person name="Roehrig J."/>
            <person name="Ruller R."/>
            <person name="Salamov A."/>
            <person name="Salih N.S."/>
            <person name="Samson R.A."/>
            <person name="Sandor E."/>
            <person name="Sanguinetti M."/>
            <person name="Schuetze T."/>
            <person name="Sepcic K."/>
            <person name="Shelest E."/>
            <person name="Sherlock G."/>
            <person name="Sophianopoulou V."/>
            <person name="Squina F.M."/>
            <person name="Sun H."/>
            <person name="Susca A."/>
            <person name="Todd R.B."/>
            <person name="Tsang A."/>
            <person name="Unkles S.E."/>
            <person name="van de Wiele N."/>
            <person name="van Rossen-Uffink D."/>
            <person name="Oliveira J.V."/>
            <person name="Vesth T.C."/>
            <person name="Visser J."/>
            <person name="Yu J.-H."/>
            <person name="Zhou M."/>
            <person name="Andersen M.R."/>
            <person name="Archer D.B."/>
            <person name="Baker S.E."/>
            <person name="Benoit I."/>
            <person name="Brakhage A.A."/>
            <person name="Braus G.H."/>
            <person name="Fischer R."/>
            <person name="Frisvad J.C."/>
            <person name="Goldman G.H."/>
            <person name="Houbraken J."/>
            <person name="Oakley B."/>
            <person name="Pocsi I."/>
            <person name="Scazzocchio C."/>
            <person name="Seiboth B."/>
            <person name="vanKuyk P.A."/>
            <person name="Wortman J."/>
            <person name="Dyer P.S."/>
            <person name="Grigoriev I.V."/>
        </authorList>
    </citation>
    <scope>NUCLEOTIDE SEQUENCE [LARGE SCALE GENOMIC DNA]</scope>
    <source>
        <strain evidence="6">CBS 593.65</strain>
    </source>
</reference>
<evidence type="ECO:0000259" key="3">
    <source>
        <dbReference type="PROSITE" id="PS50255"/>
    </source>
</evidence>
<dbReference type="RefSeq" id="XP_040698234.1">
    <property type="nucleotide sequence ID" value="XM_040849937.1"/>
</dbReference>
<dbReference type="SMART" id="SM01117">
    <property type="entry name" value="Cyt-b5"/>
    <property type="match status" value="1"/>
</dbReference>
<dbReference type="EMBL" id="KV878594">
    <property type="protein sequence ID" value="OJJ54428.1"/>
    <property type="molecule type" value="Genomic_DNA"/>
</dbReference>
<dbReference type="VEuPathDB" id="FungiDB:ASPSYDRAFT_61049"/>
<keyword evidence="2" id="KW-0560">Oxidoreductase</keyword>
<dbReference type="Pfam" id="PF01070">
    <property type="entry name" value="FMN_dh"/>
    <property type="match status" value="1"/>
</dbReference>
<organism evidence="5 6">
    <name type="scientific">Aspergillus sydowii CBS 593.65</name>
    <dbReference type="NCBI Taxonomy" id="1036612"/>
    <lineage>
        <taxon>Eukaryota</taxon>
        <taxon>Fungi</taxon>
        <taxon>Dikarya</taxon>
        <taxon>Ascomycota</taxon>
        <taxon>Pezizomycotina</taxon>
        <taxon>Eurotiomycetes</taxon>
        <taxon>Eurotiomycetidae</taxon>
        <taxon>Eurotiales</taxon>
        <taxon>Aspergillaceae</taxon>
        <taxon>Aspergillus</taxon>
        <taxon>Aspergillus subgen. Nidulantes</taxon>
    </lineage>
</organism>
<evidence type="ECO:0000256" key="1">
    <source>
        <dbReference type="ARBA" id="ARBA00001917"/>
    </source>
</evidence>
<dbReference type="PROSITE" id="PS51349">
    <property type="entry name" value="FMN_HYDROXY_ACID_DH_2"/>
    <property type="match status" value="1"/>
</dbReference>
<dbReference type="GeneID" id="63766010"/>
<gene>
    <name evidence="5" type="ORF">ASPSYDRAFT_61049</name>
</gene>
<dbReference type="PANTHER" id="PTHR10578:SF104">
    <property type="entry name" value="CYTOCHROME B2, MITOCHONDRIAL-RELATED"/>
    <property type="match status" value="1"/>
</dbReference>
<dbReference type="AlphaFoldDB" id="A0A1L9T4U7"/>
<evidence type="ECO:0000256" key="2">
    <source>
        <dbReference type="ARBA" id="ARBA00023002"/>
    </source>
</evidence>
<name>A0A1L9T4U7_9EURO</name>
<feature type="domain" description="FMN hydroxy acid dehydrogenase" evidence="4">
    <location>
        <begin position="105"/>
        <end position="465"/>
    </location>
</feature>
<dbReference type="STRING" id="1036612.A0A1L9T4U7"/>
<dbReference type="OrthoDB" id="1925334at2759"/>
<protein>
    <submittedName>
        <fullName evidence="5">Uncharacterized protein</fullName>
    </submittedName>
</protein>
<sequence>MTNKITASDIEAHHLETDSWTVVNGKVYDVTQFAKEHPGGAGLIYKYAGRDASKEYNRVHSPSLIAELEDSCLGELNAATVPPKWTEDDEPQQSTRPDVQMYRKPPLQNIINLSDFEDVAMHTLSPKSWAYNSGAANDNITRDANQTMFQHIWLRPAVMRDVSSVTTESALFGCKLEIPVYIAPVGAAKSVCSDGELSPARAANASGITQCIATTASYTLTEVLNETPENAFLQVYINKDRAKTESQIRQAAQSRKVKALFITADLPVMSKREADERILPEGEGLVVSINQGSREEGKGSAGLAKSNSSFIDPSLNWNDIAWLRGITDLPILVKGVQRVEDAQLAMRYGLDGIVISNHGGRAADTAPPSILTLLEIQRYCPEAAERMTILVDGGFRRGSDIVKAACLGASAVGLGRPFTYALCYGEAGIAHAVQVIKHEIETAMQLVGLTSLSQCHPRYLNTSYLDSLLSPNYGRSQPNAKL</sequence>
<dbReference type="Pfam" id="PF00173">
    <property type="entry name" value="Cyt-b5"/>
    <property type="match status" value="1"/>
</dbReference>
<evidence type="ECO:0000313" key="6">
    <source>
        <dbReference type="Proteomes" id="UP000184356"/>
    </source>
</evidence>
<feature type="domain" description="Cytochrome b5 heme-binding" evidence="3">
    <location>
        <begin position="2"/>
        <end position="77"/>
    </location>
</feature>
<evidence type="ECO:0000259" key="4">
    <source>
        <dbReference type="PROSITE" id="PS51349"/>
    </source>
</evidence>
<proteinExistence type="predicted"/>
<dbReference type="PROSITE" id="PS50255">
    <property type="entry name" value="CYTOCHROME_B5_2"/>
    <property type="match status" value="1"/>
</dbReference>
<dbReference type="GO" id="GO:0016491">
    <property type="term" value="F:oxidoreductase activity"/>
    <property type="evidence" value="ECO:0007669"/>
    <property type="project" value="UniProtKB-KW"/>
</dbReference>
<accession>A0A1L9T4U7</accession>
<dbReference type="InterPro" id="IPR037396">
    <property type="entry name" value="FMN_HAD"/>
</dbReference>
<dbReference type="SUPFAM" id="SSF51395">
    <property type="entry name" value="FMN-linked oxidoreductases"/>
    <property type="match status" value="1"/>
</dbReference>
<dbReference type="InterPro" id="IPR013785">
    <property type="entry name" value="Aldolase_TIM"/>
</dbReference>
<keyword evidence="6" id="KW-1185">Reference proteome</keyword>